<evidence type="ECO:0000256" key="2">
    <source>
        <dbReference type="ARBA" id="ARBA00012180"/>
    </source>
</evidence>
<evidence type="ECO:0000313" key="5">
    <source>
        <dbReference type="Proteomes" id="UP001333110"/>
    </source>
</evidence>
<keyword evidence="5" id="KW-1185">Reference proteome</keyword>
<evidence type="ECO:0000256" key="1">
    <source>
        <dbReference type="ARBA" id="ARBA00010879"/>
    </source>
</evidence>
<evidence type="ECO:0000259" key="3">
    <source>
        <dbReference type="PROSITE" id="PS50878"/>
    </source>
</evidence>
<dbReference type="PROSITE" id="PS50878">
    <property type="entry name" value="RT_POL"/>
    <property type="match status" value="1"/>
</dbReference>
<dbReference type="Pfam" id="PF17919">
    <property type="entry name" value="RT_RNaseH_2"/>
    <property type="match status" value="1"/>
</dbReference>
<dbReference type="GO" id="GO:0004523">
    <property type="term" value="F:RNA-DNA hybrid ribonuclease activity"/>
    <property type="evidence" value="ECO:0007669"/>
    <property type="project" value="UniProtKB-EC"/>
</dbReference>
<dbReference type="Gene3D" id="3.10.10.10">
    <property type="entry name" value="HIV Type 1 Reverse Transcriptase, subunit A, domain 1"/>
    <property type="match status" value="1"/>
</dbReference>
<dbReference type="InterPro" id="IPR043128">
    <property type="entry name" value="Rev_trsase/Diguanyl_cyclase"/>
</dbReference>
<gene>
    <name evidence="4" type="ORF">QYF61_013324</name>
</gene>
<dbReference type="InterPro" id="IPR043502">
    <property type="entry name" value="DNA/RNA_pol_sf"/>
</dbReference>
<dbReference type="PANTHER" id="PTHR33064:SF37">
    <property type="entry name" value="RIBONUCLEASE H"/>
    <property type="match status" value="1"/>
</dbReference>
<dbReference type="Pfam" id="PF00078">
    <property type="entry name" value="RVT_1"/>
    <property type="match status" value="1"/>
</dbReference>
<reference evidence="4 5" key="1">
    <citation type="journal article" date="2023" name="J. Hered.">
        <title>Chromosome-level genome of the wood stork (Mycteria americana) provides insight into avian chromosome evolution.</title>
        <authorList>
            <person name="Flamio R. Jr."/>
            <person name="Ramstad K.M."/>
        </authorList>
    </citation>
    <scope>NUCLEOTIDE SEQUENCE [LARGE SCALE GENOMIC DNA]</scope>
    <source>
        <strain evidence="4">JAX WOST 10</strain>
    </source>
</reference>
<dbReference type="EC" id="3.1.26.4" evidence="2"/>
<comment type="similarity">
    <text evidence="1">Belongs to the beta type-B retroviral polymerase family. HERV class-II K(HML-2) pol subfamily.</text>
</comment>
<evidence type="ECO:0000313" key="4">
    <source>
        <dbReference type="EMBL" id="KAK4810916.1"/>
    </source>
</evidence>
<comment type="caution">
    <text evidence="4">The sequence shown here is derived from an EMBL/GenBank/DDBJ whole genome shotgun (WGS) entry which is preliminary data.</text>
</comment>
<dbReference type="PANTHER" id="PTHR33064">
    <property type="entry name" value="POL PROTEIN"/>
    <property type="match status" value="1"/>
</dbReference>
<feature type="domain" description="Reverse transcriptase" evidence="3">
    <location>
        <begin position="128"/>
        <end position="313"/>
    </location>
</feature>
<organism evidence="4 5">
    <name type="scientific">Mycteria americana</name>
    <name type="common">Wood stork</name>
    <dbReference type="NCBI Taxonomy" id="33587"/>
    <lineage>
        <taxon>Eukaryota</taxon>
        <taxon>Metazoa</taxon>
        <taxon>Chordata</taxon>
        <taxon>Craniata</taxon>
        <taxon>Vertebrata</taxon>
        <taxon>Euteleostomi</taxon>
        <taxon>Archelosauria</taxon>
        <taxon>Archosauria</taxon>
        <taxon>Dinosauria</taxon>
        <taxon>Saurischia</taxon>
        <taxon>Theropoda</taxon>
        <taxon>Coelurosauria</taxon>
        <taxon>Aves</taxon>
        <taxon>Neognathae</taxon>
        <taxon>Neoaves</taxon>
        <taxon>Aequornithes</taxon>
        <taxon>Ciconiiformes</taxon>
        <taxon>Ciconiidae</taxon>
        <taxon>Mycteria</taxon>
    </lineage>
</organism>
<dbReference type="EMBL" id="JAUNZN010000018">
    <property type="protein sequence ID" value="KAK4810916.1"/>
    <property type="molecule type" value="Genomic_DNA"/>
</dbReference>
<dbReference type="InterPro" id="IPR051320">
    <property type="entry name" value="Viral_Replic_Matur_Polypro"/>
</dbReference>
<protein>
    <recommendedName>
        <fullName evidence="2">ribonuclease H</fullName>
        <ecNumber evidence="2">3.1.26.4</ecNumber>
    </recommendedName>
</protein>
<dbReference type="AlphaFoldDB" id="A0AAN7RW26"/>
<proteinExistence type="inferred from homology"/>
<dbReference type="SUPFAM" id="SSF56672">
    <property type="entry name" value="DNA/RNA polymerases"/>
    <property type="match status" value="1"/>
</dbReference>
<dbReference type="InterPro" id="IPR041577">
    <property type="entry name" value="RT_RNaseH_2"/>
</dbReference>
<dbReference type="InterPro" id="IPR000477">
    <property type="entry name" value="RT_dom"/>
</dbReference>
<dbReference type="Gene3D" id="3.30.70.270">
    <property type="match status" value="2"/>
</dbReference>
<dbReference type="Proteomes" id="UP001333110">
    <property type="component" value="Unassembled WGS sequence"/>
</dbReference>
<name>A0AAN7RW26_MYCAM</name>
<accession>A0AAN7RW26</accession>
<sequence length="770" mass="87545">MSALHADVAARNDIVTDKRKIWVTDVFGNSLPQNTATVKCWLPEEDSPIWVVMAVGPYPVNILGLDVLKGRGWEDSSGKEWKFGSTTTSVQLLQMAPTLPPSKIVNVKPYPLPLGAREGISPVIKELQEQGVIIQTHSPYNSPVWPVRKPNGKWRLTIDYRRLNAGTGPLTAAVPNIAELVSTIQEQSHNILATIDIKDMFFMVPLQENDRGRFAFTWDGIQYTFTRLPQGYKHSPTLAHHALSQALEEAPPPEEGVRTYQYIDDVLIGGADITTVEKTQKNIITHLEGLGLQIPVEKVQLPAPEVKFLGIWWKGGTVCIPPETLTTLEQVRVPENKKELQHALGLLVFWRKHIPDFSIIARPLYNLTRKRAAWDWTPVHEEALKLLVFEAGVYQALGPIHPTDPFQIEWGFAVHGASIHIWQKGPEGPTHPLGFFSRSFKDAEKRYSTWEKGLFVVTLALQEVGKIIRKQSIILRGPFKVLRPVLAGTPPPMGVAQRETVRKWYAQLEHYSHAYQVEEGTPRILQIQDRSSVPLEKETPPTYIREAPPYEPQLKNVWFTDASSKREGRVWKYRAVALCVDSGGQIITEGESSAQVGELVAVWSVVTRGKDNTDPTHTLYSALVRPHLEYCVQFWAPHYKRDIEVLERVQRRTTKLVKGLEQKSYEERLRELGLFSLEKRRLRGDLIALYNYLKGGCREVGVGLFSQVTSDRTRGNGLKLRQGRFRLDIRKFFFTERVIKHWNRLPREVVESPSLEVFKGRLDEVLRDMV</sequence>